<protein>
    <submittedName>
        <fullName evidence="1">Uncharacterized protein</fullName>
    </submittedName>
</protein>
<gene>
    <name evidence="1" type="ORF">PORY_000858</name>
</gene>
<name>A0ACB7CG29_9ASCO</name>
<accession>A0ACB7CG29</accession>
<sequence length="349" mass="41114">MVFADTLFFYLVFILCIYILASEYGRVKNALFAKKWCGRCSARCIRWCGVLTCLRFEFLAPFLAKQFAQVGIEKNDGIQLHNRNPAHFISYVTGRIHIEYANIQFVLRMRQNILSQLRQAWTAFFTDKPMPQDRLYVDMVVADNVFDVCVFAIVNKACMRWLREKYYHLSFTKVAEIPILPETYVVMSESSEITSTLLENNDSFIQSIVESDSELEYFIVSDQPPKQPKSPDQKYQKIISFCIRLPSLQHSDRVISIVLQCITFVDLLADRAHWRSNISQKLKAAREEVNRKLKKLQDEEQLTKVSKKKAEKDRLEKERVRNMSSQEQRKYLDKEREKKYKKQMKIIKV</sequence>
<reference evidence="1 2" key="1">
    <citation type="journal article" date="2021" name="Commun. Biol.">
        <title>Genomic insights into the host specific adaptation of the Pneumocystis genus.</title>
        <authorList>
            <person name="Cisse O.H."/>
            <person name="Ma L."/>
            <person name="Dekker J.P."/>
            <person name="Khil P.P."/>
            <person name="Youn J.-H."/>
            <person name="Brenchley J.M."/>
            <person name="Blair R."/>
            <person name="Pahar B."/>
            <person name="Chabe M."/>
            <person name="Van Rompay K.K.A."/>
            <person name="Keesler R."/>
            <person name="Sukura A."/>
            <person name="Hirsch V."/>
            <person name="Kutty G."/>
            <person name="Liu Y."/>
            <person name="Peng L."/>
            <person name="Chen J."/>
            <person name="Song J."/>
            <person name="Weissenbacher-Lang C."/>
            <person name="Xu J."/>
            <person name="Upham N.S."/>
            <person name="Stajich J.E."/>
            <person name="Cuomo C.A."/>
            <person name="Cushion M.T."/>
            <person name="Kovacs J.A."/>
        </authorList>
    </citation>
    <scope>NUCLEOTIDE SEQUENCE [LARGE SCALE GENOMIC DNA]</scope>
    <source>
        <strain evidence="1 2">RABM</strain>
    </source>
</reference>
<keyword evidence="2" id="KW-1185">Reference proteome</keyword>
<proteinExistence type="predicted"/>
<evidence type="ECO:0000313" key="2">
    <source>
        <dbReference type="Proteomes" id="UP000768646"/>
    </source>
</evidence>
<dbReference type="EMBL" id="JABTEG010000002">
    <property type="protein sequence ID" value="KAG4305948.1"/>
    <property type="molecule type" value="Genomic_DNA"/>
</dbReference>
<organism evidence="1 2">
    <name type="scientific">Pneumocystis oryctolagi</name>
    <dbReference type="NCBI Taxonomy" id="42067"/>
    <lineage>
        <taxon>Eukaryota</taxon>
        <taxon>Fungi</taxon>
        <taxon>Dikarya</taxon>
        <taxon>Ascomycota</taxon>
        <taxon>Taphrinomycotina</taxon>
        <taxon>Pneumocystomycetes</taxon>
        <taxon>Pneumocystaceae</taxon>
        <taxon>Pneumocystis</taxon>
    </lineage>
</organism>
<dbReference type="Proteomes" id="UP000768646">
    <property type="component" value="Unassembled WGS sequence"/>
</dbReference>
<evidence type="ECO:0000313" key="1">
    <source>
        <dbReference type="EMBL" id="KAG4305948.1"/>
    </source>
</evidence>
<comment type="caution">
    <text evidence="1">The sequence shown here is derived from an EMBL/GenBank/DDBJ whole genome shotgun (WGS) entry which is preliminary data.</text>
</comment>